<keyword evidence="1" id="KW-1015">Disulfide bond</keyword>
<evidence type="ECO:0000313" key="5">
    <source>
        <dbReference type="Proteomes" id="UP000838756"/>
    </source>
</evidence>
<dbReference type="InterPro" id="IPR050440">
    <property type="entry name" value="Laminin/Netrin_ECM"/>
</dbReference>
<keyword evidence="2" id="KW-0424">Laminin EGF-like domain</keyword>
<dbReference type="Proteomes" id="UP000838756">
    <property type="component" value="Unassembled WGS sequence"/>
</dbReference>
<dbReference type="AlphaFoldDB" id="A0A8S4QFK9"/>
<dbReference type="Pfam" id="PF00055">
    <property type="entry name" value="Laminin_N"/>
    <property type="match status" value="1"/>
</dbReference>
<gene>
    <name evidence="4" type="primary">jg23417</name>
    <name evidence="4" type="ORF">PAEG_LOCUS1305</name>
</gene>
<dbReference type="EMBL" id="CAKXAJ010004518">
    <property type="protein sequence ID" value="CAH2208778.1"/>
    <property type="molecule type" value="Genomic_DNA"/>
</dbReference>
<dbReference type="InterPro" id="IPR008211">
    <property type="entry name" value="Laminin_N"/>
</dbReference>
<accession>A0A8S4QFK9</accession>
<dbReference type="PANTHER" id="PTHR10574:SF435">
    <property type="entry name" value="LAMININ SUBUNIT GAMMA-1"/>
    <property type="match status" value="1"/>
</dbReference>
<reference evidence="4" key="1">
    <citation type="submission" date="2022-03" db="EMBL/GenBank/DDBJ databases">
        <authorList>
            <person name="Lindestad O."/>
        </authorList>
    </citation>
    <scope>NUCLEOTIDE SEQUENCE</scope>
</reference>
<protein>
    <submittedName>
        <fullName evidence="4">Jg23417 protein</fullName>
    </submittedName>
</protein>
<feature type="non-terminal residue" evidence="4">
    <location>
        <position position="1"/>
    </location>
</feature>
<evidence type="ECO:0000259" key="3">
    <source>
        <dbReference type="PROSITE" id="PS51117"/>
    </source>
</evidence>
<comment type="caution">
    <text evidence="4">The sequence shown here is derived from an EMBL/GenBank/DDBJ whole genome shotgun (WGS) entry which is preliminary data.</text>
</comment>
<sequence length="120" mass="13402">MKEINPINTITHVNLTLHLGKAYDITYVRLVFYSPRPQSFAIYKKASADSDWEPYQYFSASCRDTYGVSDQRAAEIGAETKPLCTSEYSDISPLSGGNVLFSTLEGRPSAYTFDSSPELQ</sequence>
<dbReference type="PANTHER" id="PTHR10574">
    <property type="entry name" value="NETRIN/LAMININ-RELATED"/>
    <property type="match status" value="1"/>
</dbReference>
<name>A0A8S4QFK9_9NEOP</name>
<dbReference type="GO" id="GO:0009888">
    <property type="term" value="P:tissue development"/>
    <property type="evidence" value="ECO:0007669"/>
    <property type="project" value="TreeGrafter"/>
</dbReference>
<dbReference type="SMART" id="SM00136">
    <property type="entry name" value="LamNT"/>
    <property type="match status" value="1"/>
</dbReference>
<dbReference type="GO" id="GO:0007411">
    <property type="term" value="P:axon guidance"/>
    <property type="evidence" value="ECO:0007669"/>
    <property type="project" value="TreeGrafter"/>
</dbReference>
<proteinExistence type="predicted"/>
<feature type="domain" description="Laminin N-terminal" evidence="3">
    <location>
        <begin position="1"/>
        <end position="120"/>
    </location>
</feature>
<evidence type="ECO:0000256" key="2">
    <source>
        <dbReference type="ARBA" id="ARBA00023292"/>
    </source>
</evidence>
<dbReference type="GO" id="GO:0009887">
    <property type="term" value="P:animal organ morphogenesis"/>
    <property type="evidence" value="ECO:0007669"/>
    <property type="project" value="TreeGrafter"/>
</dbReference>
<evidence type="ECO:0000313" key="4">
    <source>
        <dbReference type="EMBL" id="CAH2208778.1"/>
    </source>
</evidence>
<keyword evidence="5" id="KW-1185">Reference proteome</keyword>
<organism evidence="4 5">
    <name type="scientific">Pararge aegeria aegeria</name>
    <dbReference type="NCBI Taxonomy" id="348720"/>
    <lineage>
        <taxon>Eukaryota</taxon>
        <taxon>Metazoa</taxon>
        <taxon>Ecdysozoa</taxon>
        <taxon>Arthropoda</taxon>
        <taxon>Hexapoda</taxon>
        <taxon>Insecta</taxon>
        <taxon>Pterygota</taxon>
        <taxon>Neoptera</taxon>
        <taxon>Endopterygota</taxon>
        <taxon>Lepidoptera</taxon>
        <taxon>Glossata</taxon>
        <taxon>Ditrysia</taxon>
        <taxon>Papilionoidea</taxon>
        <taxon>Nymphalidae</taxon>
        <taxon>Satyrinae</taxon>
        <taxon>Satyrini</taxon>
        <taxon>Parargina</taxon>
        <taxon>Pararge</taxon>
    </lineage>
</organism>
<dbReference type="GO" id="GO:0005604">
    <property type="term" value="C:basement membrane"/>
    <property type="evidence" value="ECO:0007669"/>
    <property type="project" value="TreeGrafter"/>
</dbReference>
<dbReference type="Gene3D" id="2.60.120.260">
    <property type="entry name" value="Galactose-binding domain-like"/>
    <property type="match status" value="1"/>
</dbReference>
<evidence type="ECO:0000256" key="1">
    <source>
        <dbReference type="ARBA" id="ARBA00023157"/>
    </source>
</evidence>
<dbReference type="PROSITE" id="PS51117">
    <property type="entry name" value="LAMININ_NTER"/>
    <property type="match status" value="1"/>
</dbReference>
<dbReference type="OrthoDB" id="7294461at2759"/>